<organism evidence="2 3">
    <name type="scientific">Friedmanniomyces endolithicus</name>
    <dbReference type="NCBI Taxonomy" id="329885"/>
    <lineage>
        <taxon>Eukaryota</taxon>
        <taxon>Fungi</taxon>
        <taxon>Dikarya</taxon>
        <taxon>Ascomycota</taxon>
        <taxon>Pezizomycotina</taxon>
        <taxon>Dothideomycetes</taxon>
        <taxon>Dothideomycetidae</taxon>
        <taxon>Mycosphaerellales</taxon>
        <taxon>Teratosphaeriaceae</taxon>
        <taxon>Friedmanniomyces</taxon>
    </lineage>
</organism>
<dbReference type="Proteomes" id="UP000310066">
    <property type="component" value="Unassembled WGS sequence"/>
</dbReference>
<name>A0A4U0UGS4_9PEZI</name>
<dbReference type="EMBL" id="NAJP01000077">
    <property type="protein sequence ID" value="TKA34768.1"/>
    <property type="molecule type" value="Genomic_DNA"/>
</dbReference>
<feature type="region of interest" description="Disordered" evidence="1">
    <location>
        <begin position="43"/>
        <end position="81"/>
    </location>
</feature>
<comment type="caution">
    <text evidence="2">The sequence shown here is derived from an EMBL/GenBank/DDBJ whole genome shotgun (WGS) entry which is preliminary data.</text>
</comment>
<accession>A0A4U0UGS4</accession>
<reference evidence="2 3" key="1">
    <citation type="submission" date="2017-03" db="EMBL/GenBank/DDBJ databases">
        <title>Genomes of endolithic fungi from Antarctica.</title>
        <authorList>
            <person name="Coleine C."/>
            <person name="Masonjones S."/>
            <person name="Stajich J.E."/>
        </authorList>
    </citation>
    <scope>NUCLEOTIDE SEQUENCE [LARGE SCALE GENOMIC DNA]</scope>
    <source>
        <strain evidence="2 3">CCFEE 5311</strain>
    </source>
</reference>
<dbReference type="STRING" id="329885.A0A4U0UGS4"/>
<evidence type="ECO:0000256" key="1">
    <source>
        <dbReference type="SAM" id="MobiDB-lite"/>
    </source>
</evidence>
<proteinExistence type="predicted"/>
<protein>
    <recommendedName>
        <fullName evidence="4">Tim44-like domain-containing protein</fullName>
    </recommendedName>
</protein>
<evidence type="ECO:0000313" key="3">
    <source>
        <dbReference type="Proteomes" id="UP000310066"/>
    </source>
</evidence>
<dbReference type="OrthoDB" id="19619at2759"/>
<evidence type="ECO:0000313" key="2">
    <source>
        <dbReference type="EMBL" id="TKA34768.1"/>
    </source>
</evidence>
<evidence type="ECO:0008006" key="4">
    <source>
        <dbReference type="Google" id="ProtNLM"/>
    </source>
</evidence>
<gene>
    <name evidence="2" type="ORF">B0A54_13368</name>
</gene>
<dbReference type="Gene3D" id="3.10.450.240">
    <property type="match status" value="1"/>
</dbReference>
<dbReference type="AlphaFoldDB" id="A0A4U0UGS4"/>
<sequence length="364" mass="40238">MSKSLATPSLHILQRCERHAAQRCAYSTHRRLNNPLPLLLIHPSHTHQRPPQHGSAQTTRHASGAGRIVRPSSGGRKSAPSMAVQIAKARKDALKSGQMPLDVGLLPDTLVMPSGKNLGGALRGTAGSRGTGGGGAGGIRRRLRLEWKRGKLRALETFQRLAYKFWTVKPRPRLDYFRVHSIAQGLHREVYEHFAEGNLLPIEAKVCEGFLGSLQKRIALRAPNTGVRWTVHRYLSKPRCVSFKAASFPFQKGELSTERNGVLQAVVRIRSLQSLQRIRKVSERDEDGRLVVREVVVDAQGNEVVGGQEEGAVPKDAKESVEYFVVQRNLRAGKDSPWMAWGTTEETKVAEMLKGTEKGVPQVA</sequence>